<evidence type="ECO:0000256" key="2">
    <source>
        <dbReference type="ARBA" id="ARBA00012438"/>
    </source>
</evidence>
<protein>
    <recommendedName>
        <fullName evidence="2">histidine kinase</fullName>
        <ecNumber evidence="2">2.7.13.3</ecNumber>
    </recommendedName>
</protein>
<dbReference type="EC" id="2.7.13.3" evidence="2"/>
<evidence type="ECO:0000256" key="3">
    <source>
        <dbReference type="ARBA" id="ARBA00022553"/>
    </source>
</evidence>
<keyword evidence="4" id="KW-0808">Transferase</keyword>
<comment type="catalytic activity">
    <reaction evidence="1">
        <text>ATP + protein L-histidine = ADP + protein N-phospho-L-histidine.</text>
        <dbReference type="EC" id="2.7.13.3"/>
    </reaction>
</comment>
<feature type="transmembrane region" description="Helical" evidence="7">
    <location>
        <begin position="363"/>
        <end position="384"/>
    </location>
</feature>
<dbReference type="AlphaFoldDB" id="A0A917RU41"/>
<dbReference type="GO" id="GO:0004673">
    <property type="term" value="F:protein histidine kinase activity"/>
    <property type="evidence" value="ECO:0007669"/>
    <property type="project" value="UniProtKB-EC"/>
</dbReference>
<evidence type="ECO:0000256" key="6">
    <source>
        <dbReference type="SAM" id="MobiDB-lite"/>
    </source>
</evidence>
<keyword evidence="10" id="KW-1185">Reference proteome</keyword>
<evidence type="ECO:0000259" key="8">
    <source>
        <dbReference type="SMART" id="SM00387"/>
    </source>
</evidence>
<sequence length="815" mass="86140">MSKRLPLPEFASTFRSRPSRTRGRVGIRTRLLAIVLITSVALLSIGVGAAAYLVNSSRQAQEWADLASSTTTPAILMVQALQEERRLSLLYMAGDSGIPAALLDARKRSDIALAELTAKGDAAQRLNPDGGTGQLEGYRKLFDAVPNLRTAIDARAIAREEAFGFFSSVIETIIGGSVLAARVAPDAGVGIALNYGVEPLRAAEALSKADTLGAVALTLGEFTHVQLLEFNRQVGEFRGEVAYSATVLAGPRLAQLQTLTASPAWHQLTAVQDAVMLRGPVTPEDPETGSSTSERDGTGTGSGYSTSDESTDSDTPALPLTVADWQRASGEVVAALLKLWEGQSADAHAIGRAQGADTANRSLAGGAAVLLFTGLAFLTALVLANRFIARMRRLRDDTLELADKRLPDIMHRLDQGEKVDSAAEVARLDFGTDELGEVADAFNRAQVAAVSAAVAEAQTRAGFHTVFLNIAHRNQLAVHRQLSLLDKAERQEENADQLELLFELDHLATRARRHAENLIVLGGEQSGRRWRNPVPLWELIRGAVAESLDYTRIHTGRVPDVLIAGKAVADLIHLLAELMDNATAFSPPESQVEVSATVVGKGVAVEVADQGLGMTEEETAERNSLLAEPPDFGVAALTGDTRLGLFVVATLAARHGVTVRLTDSVYGGIKAIALIPTALIESGGPQRPARPALEPAAAPVPAAVVPGAPAGGPSGRSGEPAPHISAGAHPMGVISKPRPDEGSRPALPRRQRQSAEADTGVIPIVDLPRARTPEQSRNLLSAIEGGTRSGRRPDDGSSTTDRTREEGTDDDSSAH</sequence>
<feature type="compositionally biased region" description="Basic and acidic residues" evidence="6">
    <location>
        <begin position="791"/>
        <end position="815"/>
    </location>
</feature>
<evidence type="ECO:0000256" key="4">
    <source>
        <dbReference type="ARBA" id="ARBA00022679"/>
    </source>
</evidence>
<evidence type="ECO:0000313" key="10">
    <source>
        <dbReference type="Proteomes" id="UP000638263"/>
    </source>
</evidence>
<dbReference type="RefSeq" id="WP_229719019.1">
    <property type="nucleotide sequence ID" value="NZ_BMMH01000014.1"/>
</dbReference>
<dbReference type="SUPFAM" id="SSF55874">
    <property type="entry name" value="ATPase domain of HSP90 chaperone/DNA topoisomerase II/histidine kinase"/>
    <property type="match status" value="1"/>
</dbReference>
<comment type="caution">
    <text evidence="9">The sequence shown here is derived from an EMBL/GenBank/DDBJ whole genome shotgun (WGS) entry which is preliminary data.</text>
</comment>
<dbReference type="InterPro" id="IPR013587">
    <property type="entry name" value="Nitrate/nitrite_sensing"/>
</dbReference>
<reference evidence="9" key="1">
    <citation type="journal article" date="2014" name="Int. J. Syst. Evol. Microbiol.">
        <title>Complete genome sequence of Corynebacterium casei LMG S-19264T (=DSM 44701T), isolated from a smear-ripened cheese.</title>
        <authorList>
            <consortium name="US DOE Joint Genome Institute (JGI-PGF)"/>
            <person name="Walter F."/>
            <person name="Albersmeier A."/>
            <person name="Kalinowski J."/>
            <person name="Ruckert C."/>
        </authorList>
    </citation>
    <scope>NUCLEOTIDE SEQUENCE</scope>
    <source>
        <strain evidence="9">CGMCC 4.3508</strain>
    </source>
</reference>
<accession>A0A917RU41</accession>
<keyword evidence="7" id="KW-0812">Transmembrane</keyword>
<dbReference type="GO" id="GO:0005886">
    <property type="term" value="C:plasma membrane"/>
    <property type="evidence" value="ECO:0007669"/>
    <property type="project" value="TreeGrafter"/>
</dbReference>
<feature type="region of interest" description="Disordered" evidence="6">
    <location>
        <begin position="704"/>
        <end position="815"/>
    </location>
</feature>
<gene>
    <name evidence="9" type="ORF">GCM10011588_54200</name>
</gene>
<name>A0A917RU41_9NOCA</name>
<dbReference type="InterPro" id="IPR050428">
    <property type="entry name" value="TCS_sensor_his_kinase"/>
</dbReference>
<dbReference type="GO" id="GO:0000160">
    <property type="term" value="P:phosphorelay signal transduction system"/>
    <property type="evidence" value="ECO:0007669"/>
    <property type="project" value="TreeGrafter"/>
</dbReference>
<evidence type="ECO:0000256" key="7">
    <source>
        <dbReference type="SAM" id="Phobius"/>
    </source>
</evidence>
<dbReference type="PANTHER" id="PTHR45436">
    <property type="entry name" value="SENSOR HISTIDINE KINASE YKOH"/>
    <property type="match status" value="1"/>
</dbReference>
<evidence type="ECO:0000256" key="5">
    <source>
        <dbReference type="ARBA" id="ARBA00022777"/>
    </source>
</evidence>
<keyword evidence="5" id="KW-0418">Kinase</keyword>
<dbReference type="InterPro" id="IPR036890">
    <property type="entry name" value="HATPase_C_sf"/>
</dbReference>
<reference evidence="9" key="2">
    <citation type="submission" date="2020-09" db="EMBL/GenBank/DDBJ databases">
        <authorList>
            <person name="Sun Q."/>
            <person name="Zhou Y."/>
        </authorList>
    </citation>
    <scope>NUCLEOTIDE SEQUENCE</scope>
    <source>
        <strain evidence="9">CGMCC 4.3508</strain>
    </source>
</reference>
<dbReference type="Pfam" id="PF02518">
    <property type="entry name" value="HATPase_c"/>
    <property type="match status" value="1"/>
</dbReference>
<feature type="domain" description="Histidine kinase/HSP90-like ATPase" evidence="8">
    <location>
        <begin position="566"/>
        <end position="679"/>
    </location>
</feature>
<proteinExistence type="predicted"/>
<evidence type="ECO:0000256" key="1">
    <source>
        <dbReference type="ARBA" id="ARBA00000085"/>
    </source>
</evidence>
<dbReference type="Pfam" id="PF08376">
    <property type="entry name" value="NIT"/>
    <property type="match status" value="1"/>
</dbReference>
<dbReference type="SMART" id="SM00387">
    <property type="entry name" value="HATPase_c"/>
    <property type="match status" value="1"/>
</dbReference>
<dbReference type="EMBL" id="BMMH01000014">
    <property type="protein sequence ID" value="GGL32535.1"/>
    <property type="molecule type" value="Genomic_DNA"/>
</dbReference>
<dbReference type="Gene3D" id="3.30.565.10">
    <property type="entry name" value="Histidine kinase-like ATPase, C-terminal domain"/>
    <property type="match status" value="1"/>
</dbReference>
<evidence type="ECO:0000313" key="9">
    <source>
        <dbReference type="EMBL" id="GGL32535.1"/>
    </source>
</evidence>
<dbReference type="Proteomes" id="UP000638263">
    <property type="component" value="Unassembled WGS sequence"/>
</dbReference>
<organism evidence="9 10">
    <name type="scientific">Nocardia jinanensis</name>
    <dbReference type="NCBI Taxonomy" id="382504"/>
    <lineage>
        <taxon>Bacteria</taxon>
        <taxon>Bacillati</taxon>
        <taxon>Actinomycetota</taxon>
        <taxon>Actinomycetes</taxon>
        <taxon>Mycobacteriales</taxon>
        <taxon>Nocardiaceae</taxon>
        <taxon>Nocardia</taxon>
    </lineage>
</organism>
<keyword evidence="7" id="KW-1133">Transmembrane helix</keyword>
<keyword evidence="7" id="KW-0472">Membrane</keyword>
<dbReference type="InterPro" id="IPR003594">
    <property type="entry name" value="HATPase_dom"/>
</dbReference>
<dbReference type="PANTHER" id="PTHR45436:SF5">
    <property type="entry name" value="SENSOR HISTIDINE KINASE TRCS"/>
    <property type="match status" value="1"/>
</dbReference>
<feature type="region of interest" description="Disordered" evidence="6">
    <location>
        <begin position="279"/>
        <end position="317"/>
    </location>
</feature>
<keyword evidence="3" id="KW-0597">Phosphoprotein</keyword>